<dbReference type="Gene3D" id="3.40.50.720">
    <property type="entry name" value="NAD(P)-binding Rossmann-like Domain"/>
    <property type="match status" value="1"/>
</dbReference>
<dbReference type="InterPro" id="IPR003148">
    <property type="entry name" value="RCK_N"/>
</dbReference>
<name>A0A6J4UI45_9BACT</name>
<feature type="domain" description="RCK N-terminal" evidence="1">
    <location>
        <begin position="1"/>
        <end position="96"/>
    </location>
</feature>
<dbReference type="PANTHER" id="PTHR43833">
    <property type="entry name" value="POTASSIUM CHANNEL PROTEIN 2-RELATED-RELATED"/>
    <property type="match status" value="1"/>
</dbReference>
<dbReference type="AlphaFoldDB" id="A0A6J4UI45"/>
<dbReference type="GO" id="GO:0006813">
    <property type="term" value="P:potassium ion transport"/>
    <property type="evidence" value="ECO:0007669"/>
    <property type="project" value="InterPro"/>
</dbReference>
<dbReference type="EMBL" id="CADCWM010000231">
    <property type="protein sequence ID" value="CAA9549446.1"/>
    <property type="molecule type" value="Genomic_DNA"/>
</dbReference>
<dbReference type="InterPro" id="IPR036291">
    <property type="entry name" value="NAD(P)-bd_dom_sf"/>
</dbReference>
<reference evidence="2" key="1">
    <citation type="submission" date="2020-02" db="EMBL/GenBank/DDBJ databases">
        <authorList>
            <person name="Meier V. D."/>
        </authorList>
    </citation>
    <scope>NUCLEOTIDE SEQUENCE</scope>
    <source>
        <strain evidence="2">AVDCRST_MAG88</strain>
    </source>
</reference>
<feature type="non-terminal residue" evidence="2">
    <location>
        <position position="1"/>
    </location>
</feature>
<dbReference type="PROSITE" id="PS51201">
    <property type="entry name" value="RCK_N"/>
    <property type="match status" value="1"/>
</dbReference>
<dbReference type="Pfam" id="PF02254">
    <property type="entry name" value="TrkA_N"/>
    <property type="match status" value="1"/>
</dbReference>
<evidence type="ECO:0000313" key="2">
    <source>
        <dbReference type="EMBL" id="CAA9549446.1"/>
    </source>
</evidence>
<dbReference type="SUPFAM" id="SSF51735">
    <property type="entry name" value="NAD(P)-binding Rossmann-fold domains"/>
    <property type="match status" value="1"/>
</dbReference>
<proteinExistence type="predicted"/>
<accession>A0A6J4UI45</accession>
<dbReference type="InterPro" id="IPR050721">
    <property type="entry name" value="Trk_Ktr_HKT_K-transport"/>
</dbReference>
<gene>
    <name evidence="2" type="ORF">AVDCRST_MAG88-659</name>
</gene>
<evidence type="ECO:0000259" key="1">
    <source>
        <dbReference type="PROSITE" id="PS51201"/>
    </source>
</evidence>
<dbReference type="PANTHER" id="PTHR43833:SF9">
    <property type="entry name" value="POTASSIUM CHANNEL PROTEIN YUGO-RELATED"/>
    <property type="match status" value="1"/>
</dbReference>
<sequence>AGLPLAVIEEDLHLVQELSRLGIPAVLGDASHRSILAAAHPERARLIVVALPDSGATRAVVRDARRANPDVPILARLVREGDEAELRRVGATSTIGPERAGAMLLLEESARVPYPVSRWIGRSSRTNTIPATGRVRMRSGLGDRCGRERRQRP</sequence>
<organism evidence="2">
    <name type="scientific">uncultured Thermomicrobiales bacterium</name>
    <dbReference type="NCBI Taxonomy" id="1645740"/>
    <lineage>
        <taxon>Bacteria</taxon>
        <taxon>Pseudomonadati</taxon>
        <taxon>Thermomicrobiota</taxon>
        <taxon>Thermomicrobia</taxon>
        <taxon>Thermomicrobiales</taxon>
        <taxon>environmental samples</taxon>
    </lineage>
</organism>
<protein>
    <recommendedName>
        <fullName evidence="1">RCK N-terminal domain-containing protein</fullName>
    </recommendedName>
</protein>